<keyword evidence="10" id="KW-1185">Reference proteome</keyword>
<dbReference type="GO" id="GO:0031211">
    <property type="term" value="C:endoplasmic reticulum palmitoyltransferase complex"/>
    <property type="evidence" value="ECO:0007669"/>
    <property type="project" value="TreeGrafter"/>
</dbReference>
<reference evidence="9" key="1">
    <citation type="submission" date="2021-06" db="EMBL/GenBank/DDBJ databases">
        <authorList>
            <person name="Kallberg Y."/>
            <person name="Tangrot J."/>
            <person name="Rosling A."/>
        </authorList>
    </citation>
    <scope>NUCLEOTIDE SEQUENCE</scope>
    <source>
        <strain evidence="9">MA453B</strain>
    </source>
</reference>
<evidence type="ECO:0000256" key="1">
    <source>
        <dbReference type="ARBA" id="ARBA00004406"/>
    </source>
</evidence>
<evidence type="ECO:0000313" key="9">
    <source>
        <dbReference type="EMBL" id="CAG8452851.1"/>
    </source>
</evidence>
<evidence type="ECO:0000256" key="7">
    <source>
        <dbReference type="SAM" id="MobiDB-lite"/>
    </source>
</evidence>
<comment type="subcellular location">
    <subcellularLocation>
        <location evidence="1">Endoplasmic reticulum membrane</location>
        <topology evidence="1">Peripheral membrane protein</topology>
    </subcellularLocation>
</comment>
<dbReference type="PANTHER" id="PTHR13254">
    <property type="entry name" value="GOLGI AUTOANTIGEN, GOLGIN SUBFAMILY A, 7"/>
    <property type="match status" value="1"/>
</dbReference>
<feature type="compositionally biased region" description="Polar residues" evidence="7">
    <location>
        <begin position="44"/>
        <end position="53"/>
    </location>
</feature>
<comment type="similarity">
    <text evidence="2">Belongs to the ERF4 family.</text>
</comment>
<dbReference type="AlphaFoldDB" id="A0A9N8VEX6"/>
<evidence type="ECO:0000256" key="2">
    <source>
        <dbReference type="ARBA" id="ARBA00007732"/>
    </source>
</evidence>
<evidence type="ECO:0000256" key="5">
    <source>
        <dbReference type="ARBA" id="ARBA00022824"/>
    </source>
</evidence>
<feature type="region of interest" description="Disordered" evidence="7">
    <location>
        <begin position="23"/>
        <end position="96"/>
    </location>
</feature>
<comment type="subunit">
    <text evidence="3">Interacts with ERF2.</text>
</comment>
<evidence type="ECO:0000256" key="4">
    <source>
        <dbReference type="ARBA" id="ARBA00018463"/>
    </source>
</evidence>
<dbReference type="OrthoDB" id="2190159at2759"/>
<feature type="compositionally biased region" description="Polar residues" evidence="7">
    <location>
        <begin position="60"/>
        <end position="96"/>
    </location>
</feature>
<dbReference type="InterPro" id="IPR019383">
    <property type="entry name" value="Golgin_A_7/ERF4"/>
</dbReference>
<feature type="compositionally biased region" description="Basic and acidic residues" evidence="7">
    <location>
        <begin position="24"/>
        <end position="35"/>
    </location>
</feature>
<organism evidence="9 10">
    <name type="scientific">Dentiscutata erythropus</name>
    <dbReference type="NCBI Taxonomy" id="1348616"/>
    <lineage>
        <taxon>Eukaryota</taxon>
        <taxon>Fungi</taxon>
        <taxon>Fungi incertae sedis</taxon>
        <taxon>Mucoromycota</taxon>
        <taxon>Glomeromycotina</taxon>
        <taxon>Glomeromycetes</taxon>
        <taxon>Diversisporales</taxon>
        <taxon>Gigasporaceae</taxon>
        <taxon>Dentiscutata</taxon>
    </lineage>
</organism>
<accession>A0A9N8VEX6</accession>
<dbReference type="EMBL" id="CAJVPY010000140">
    <property type="protein sequence ID" value="CAG8452851.1"/>
    <property type="molecule type" value="Genomic_DNA"/>
</dbReference>
<dbReference type="GO" id="GO:0006612">
    <property type="term" value="P:protein targeting to membrane"/>
    <property type="evidence" value="ECO:0007669"/>
    <property type="project" value="TreeGrafter"/>
</dbReference>
<evidence type="ECO:0000256" key="3">
    <source>
        <dbReference type="ARBA" id="ARBA00011396"/>
    </source>
</evidence>
<evidence type="ECO:0000313" key="10">
    <source>
        <dbReference type="Proteomes" id="UP000789405"/>
    </source>
</evidence>
<evidence type="ECO:0000259" key="8">
    <source>
        <dbReference type="Pfam" id="PF10256"/>
    </source>
</evidence>
<sequence length="285" mass="32375">MDNVVGQENTRNNVAEEEVILCKNEQKDAGERNEVVEGEDSVLDNKNSSTATQKDVAVGDQSNTTDVSASAPTDISTSPKNSLETLQSTPTSTSDPYKTNSLVFNKHEILVTSDSQTHFHYLDTDIDPNNLTEIDENGMIALQVVEKKSPSETLTSTINASKIITPKRIIRIERDYSRGEVCQFRTTFPTEIDGRITPIQFRQTINRLNELLAKAFNPKNNWYDNCLACLTIYTSTLYIRSHYEKIVEEICIFLDNENQNLYNINGLNFRDPRKISFLFLELELY</sequence>
<name>A0A9N8VEX6_9GLOM</name>
<evidence type="ECO:0000256" key="6">
    <source>
        <dbReference type="ARBA" id="ARBA00023136"/>
    </source>
</evidence>
<comment type="caution">
    <text evidence="9">The sequence shown here is derived from an EMBL/GenBank/DDBJ whole genome shotgun (WGS) entry which is preliminary data.</text>
</comment>
<keyword evidence="6" id="KW-0472">Membrane</keyword>
<keyword evidence="5" id="KW-0256">Endoplasmic reticulum</keyword>
<dbReference type="InterPro" id="IPR051371">
    <property type="entry name" value="Ras_palmitoyltransferase"/>
</dbReference>
<dbReference type="PANTHER" id="PTHR13254:SF0">
    <property type="entry name" value="GOLGIN SUBFAMILY A MEMBER 7_ERF4 DOMAIN-CONTAINING PROTEIN"/>
    <property type="match status" value="1"/>
</dbReference>
<dbReference type="Proteomes" id="UP000789405">
    <property type="component" value="Unassembled WGS sequence"/>
</dbReference>
<protein>
    <recommendedName>
        <fullName evidence="4">Ras modification protein ERF4</fullName>
    </recommendedName>
</protein>
<dbReference type="GO" id="GO:0005789">
    <property type="term" value="C:endoplasmic reticulum membrane"/>
    <property type="evidence" value="ECO:0007669"/>
    <property type="project" value="UniProtKB-SubCell"/>
</dbReference>
<gene>
    <name evidence="9" type="ORF">DERYTH_LOCUS609</name>
</gene>
<feature type="domain" description="Golgin subfamily A member 7/ERF4" evidence="8">
    <location>
        <begin position="169"/>
        <end position="281"/>
    </location>
</feature>
<dbReference type="Pfam" id="PF10256">
    <property type="entry name" value="Erf4"/>
    <property type="match status" value="1"/>
</dbReference>
<proteinExistence type="inferred from homology"/>